<evidence type="ECO:0000313" key="3">
    <source>
        <dbReference type="Proteomes" id="UP001063166"/>
    </source>
</evidence>
<keyword evidence="3" id="KW-1185">Reference proteome</keyword>
<feature type="region of interest" description="Disordered" evidence="1">
    <location>
        <begin position="1"/>
        <end position="20"/>
    </location>
</feature>
<name>A0A9P3UT48_LYOSH</name>
<comment type="caution">
    <text evidence="2">The sequence shown here is derived from an EMBL/GenBank/DDBJ whole genome shotgun (WGS) entry which is preliminary data.</text>
</comment>
<feature type="region of interest" description="Disordered" evidence="1">
    <location>
        <begin position="672"/>
        <end position="710"/>
    </location>
</feature>
<dbReference type="Proteomes" id="UP001063166">
    <property type="component" value="Unassembled WGS sequence"/>
</dbReference>
<dbReference type="OrthoDB" id="2931579at2759"/>
<gene>
    <name evidence="2" type="ORF">LshimejAT787_1301110</name>
</gene>
<evidence type="ECO:0008006" key="4">
    <source>
        <dbReference type="Google" id="ProtNLM"/>
    </source>
</evidence>
<proteinExistence type="predicted"/>
<dbReference type="Gene3D" id="1.10.510.10">
    <property type="entry name" value="Transferase(Phosphotransferase) domain 1"/>
    <property type="match status" value="1"/>
</dbReference>
<evidence type="ECO:0000256" key="1">
    <source>
        <dbReference type="SAM" id="MobiDB-lite"/>
    </source>
</evidence>
<dbReference type="AlphaFoldDB" id="A0A9P3UT48"/>
<sequence>MPVPQPSQSEYEASEVSSSPSAYDLVQDFFRYKPPVLKAPVVGGHTDSVGTRVPGPFDKHFPDVLRLKRVVKLPSIVSDLADLAQRTLDSYQGELPPTDDNFPSKKIRSRHIQYSAKDEIYREEGVGGFYNATTAKFCEVVAGTLAFNLPKWSRGNLLWALSEISKAKKDGLKRNQAVADGFLNVVATGGAENPLQDFPVLIPYEFKNLNFARRGTVLGTVVDRFLHEGFPWEGCEFGEECSIAHDVGITGCRMGHDAEDHPCPSFRTARTARATQLDGPTPDASNHSSSFETFPKTPRHILQQAWSEAVRHDATFIVIDAGNLEIICIRDRKNQTLYVSNVIDTSGADVQYGKLHTGLYIAAIRDAEDRARLLKVSTPATWVMKFGIPVEKQIDFTKKSRETVCQMLWHEAFTRPYLKILPDPKAAPVNYHPYMKDRLYLRYVPGEPSKILTVRDTNTFFRLLANSSFDGHLICRADIDIPGAIFSDHQKRKDFKLNKTVVLKNASRPHEIARLEKEYHVYRKLRDAGITAIPKVFGFFTGSDKDGYSFAALVLEDVGRSLEQLEKDMKGRVPLSKQQRILFETALHDIHKANFVHGNLTSKSLMFRNGRDSEDVSILGFADAEPLPHLLVPPRLERVDTRFSPAITSQREAMIRRDLFALLQLCTNSQVNPRKRKAVEPESDVCPFPPAKKGAGSRVGEGFQRAQSAP</sequence>
<reference evidence="2" key="1">
    <citation type="submission" date="2022-07" db="EMBL/GenBank/DDBJ databases">
        <title>The genome of Lyophyllum shimeji provides insight into the initial evolution of ectomycorrhizal fungal genome.</title>
        <authorList>
            <person name="Kobayashi Y."/>
            <person name="Shibata T."/>
            <person name="Hirakawa H."/>
            <person name="Shigenobu S."/>
            <person name="Nishiyama T."/>
            <person name="Yamada A."/>
            <person name="Hasebe M."/>
            <person name="Kawaguchi M."/>
        </authorList>
    </citation>
    <scope>NUCLEOTIDE SEQUENCE</scope>
    <source>
        <strain evidence="2">AT787</strain>
    </source>
</reference>
<organism evidence="2 3">
    <name type="scientific">Lyophyllum shimeji</name>
    <name type="common">Hon-shimeji</name>
    <name type="synonym">Tricholoma shimeji</name>
    <dbReference type="NCBI Taxonomy" id="47721"/>
    <lineage>
        <taxon>Eukaryota</taxon>
        <taxon>Fungi</taxon>
        <taxon>Dikarya</taxon>
        <taxon>Basidiomycota</taxon>
        <taxon>Agaricomycotina</taxon>
        <taxon>Agaricomycetes</taxon>
        <taxon>Agaricomycetidae</taxon>
        <taxon>Agaricales</taxon>
        <taxon>Tricholomatineae</taxon>
        <taxon>Lyophyllaceae</taxon>
        <taxon>Lyophyllum</taxon>
    </lineage>
</organism>
<dbReference type="SUPFAM" id="SSF56112">
    <property type="entry name" value="Protein kinase-like (PK-like)"/>
    <property type="match status" value="1"/>
</dbReference>
<dbReference type="InterPro" id="IPR011009">
    <property type="entry name" value="Kinase-like_dom_sf"/>
</dbReference>
<protein>
    <recommendedName>
        <fullName evidence="4">Protein kinase domain-containing protein</fullName>
    </recommendedName>
</protein>
<dbReference type="EMBL" id="BRPK01000013">
    <property type="protein sequence ID" value="GLB43210.1"/>
    <property type="molecule type" value="Genomic_DNA"/>
</dbReference>
<evidence type="ECO:0000313" key="2">
    <source>
        <dbReference type="EMBL" id="GLB43210.1"/>
    </source>
</evidence>
<accession>A0A9P3UT48</accession>